<dbReference type="KEGG" id="vg:54991289"/>
<dbReference type="EMBL" id="MH051911">
    <property type="protein sequence ID" value="AWD90882.1"/>
    <property type="molecule type" value="Genomic_DNA"/>
</dbReference>
<proteinExistence type="predicted"/>
<organism evidence="1 2">
    <name type="scientific">Enterobacteria phage vB_EcoS_IME18</name>
    <dbReference type="NCBI Taxonomy" id="2163886"/>
    <lineage>
        <taxon>Viruses</taxon>
        <taxon>Duplodnaviria</taxon>
        <taxon>Heunggongvirae</taxon>
        <taxon>Uroviricota</taxon>
        <taxon>Caudoviricetes</taxon>
        <taxon>Drexlerviridae</taxon>
        <taxon>Tunavirinae</taxon>
        <taxon>Tunavirus</taxon>
        <taxon>Tunavirus IME18</taxon>
    </lineage>
</organism>
<dbReference type="RefSeq" id="YP_009800785.1">
    <property type="nucleotide sequence ID" value="NC_047959.1"/>
</dbReference>
<keyword evidence="2" id="KW-1185">Reference proteome</keyword>
<name>A0A2S1GNC9_9CAUD</name>
<accession>A0A2S1GNC9</accession>
<sequence length="86" mass="9813">MSKINHDALKGVLMQLNPGEAFQLNPETFGFVGFYRLGLQMSSPADELVRYVRKQFGVEMISLGKVQGIQLFLFKPNKIRCFTLMK</sequence>
<evidence type="ECO:0000313" key="2">
    <source>
        <dbReference type="Proteomes" id="UP000246658"/>
    </source>
</evidence>
<dbReference type="GeneID" id="54991289"/>
<dbReference type="Proteomes" id="UP000246658">
    <property type="component" value="Segment"/>
</dbReference>
<reference evidence="1 2" key="1">
    <citation type="submission" date="2018-03" db="EMBL/GenBank/DDBJ databases">
        <title>Complete genome sequence analysis of Enterobacteria phage IME18.</title>
        <authorList>
            <person name="Li P."/>
            <person name="Wang J."/>
            <person name="Tong Y."/>
        </authorList>
    </citation>
    <scope>NUCLEOTIDE SEQUENCE [LARGE SCALE GENOMIC DNA]</scope>
</reference>
<protein>
    <submittedName>
        <fullName evidence="1">Uncharacterized protein</fullName>
    </submittedName>
</protein>
<evidence type="ECO:0000313" key="1">
    <source>
        <dbReference type="EMBL" id="AWD90882.1"/>
    </source>
</evidence>